<dbReference type="InterPro" id="IPR029068">
    <property type="entry name" value="Glyas_Bleomycin-R_OHBP_Dase"/>
</dbReference>
<dbReference type="EMBL" id="LVYV01000001">
    <property type="protein sequence ID" value="KZD24935.1"/>
    <property type="molecule type" value="Genomic_DNA"/>
</dbReference>
<dbReference type="Pfam" id="PF06983">
    <property type="entry name" value="3-dmu-9_3-mt"/>
    <property type="match status" value="1"/>
</dbReference>
<dbReference type="PANTHER" id="PTHR33990:SF4">
    <property type="entry name" value="PHNB-LIKE DOMAIN-CONTAINING PROTEIN"/>
    <property type="match status" value="1"/>
</dbReference>
<evidence type="ECO:0000313" key="2">
    <source>
        <dbReference type="EMBL" id="KZD24935.1"/>
    </source>
</evidence>
<dbReference type="PANTHER" id="PTHR33990">
    <property type="entry name" value="PROTEIN YJDN-RELATED"/>
    <property type="match status" value="1"/>
</dbReference>
<dbReference type="OrthoDB" id="9806473at2"/>
<comment type="caution">
    <text evidence="2">The sequence shown here is derived from an EMBL/GenBank/DDBJ whole genome shotgun (WGS) entry which is preliminary data.</text>
</comment>
<dbReference type="InterPro" id="IPR009725">
    <property type="entry name" value="3_dmu_93_MTrfase"/>
</dbReference>
<feature type="domain" description="PhnB-like" evidence="1">
    <location>
        <begin position="4"/>
        <end position="128"/>
    </location>
</feature>
<dbReference type="Gene3D" id="3.30.720.110">
    <property type="match status" value="1"/>
</dbReference>
<name>A0A164AK35_9BRAD</name>
<dbReference type="AlphaFoldDB" id="A0A164AK35"/>
<dbReference type="STRING" id="943830.A4A58_00110"/>
<organism evidence="2 3">
    <name type="scientific">Tardiphaga robiniae</name>
    <dbReference type="NCBI Taxonomy" id="943830"/>
    <lineage>
        <taxon>Bacteria</taxon>
        <taxon>Pseudomonadati</taxon>
        <taxon>Pseudomonadota</taxon>
        <taxon>Alphaproteobacteria</taxon>
        <taxon>Hyphomicrobiales</taxon>
        <taxon>Nitrobacteraceae</taxon>
        <taxon>Tardiphaga</taxon>
    </lineage>
</organism>
<accession>A0A164AK35</accession>
<dbReference type="InterPro" id="IPR028973">
    <property type="entry name" value="PhnB-like"/>
</dbReference>
<proteinExistence type="predicted"/>
<dbReference type="RefSeq" id="WP_068728706.1">
    <property type="nucleotide sequence ID" value="NZ_LVYV01000001.1"/>
</dbReference>
<reference evidence="2 3" key="1">
    <citation type="submission" date="2016-03" db="EMBL/GenBank/DDBJ databases">
        <title>Microsymbionts genomes from the relict species Vavilovia formosa (Stev.) Fed.</title>
        <authorList>
            <person name="Kopat V."/>
            <person name="Chirak E."/>
            <person name="Kimeklis A."/>
            <person name="Andronov E."/>
        </authorList>
    </citation>
    <scope>NUCLEOTIDE SEQUENCE [LARGE SCALE GENOMIC DNA]</scope>
    <source>
        <strain evidence="2 3">Vaf07</strain>
    </source>
</reference>
<evidence type="ECO:0000313" key="3">
    <source>
        <dbReference type="Proteomes" id="UP000076574"/>
    </source>
</evidence>
<keyword evidence="3" id="KW-1185">Reference proteome</keyword>
<protein>
    <recommendedName>
        <fullName evidence="1">PhnB-like domain-containing protein</fullName>
    </recommendedName>
</protein>
<gene>
    <name evidence="2" type="ORF">A4A58_00110</name>
</gene>
<dbReference type="Proteomes" id="UP000076574">
    <property type="component" value="Unassembled WGS sequence"/>
</dbReference>
<dbReference type="PIRSF" id="PIRSF021700">
    <property type="entry name" value="3_dmu_93_MTrfase"/>
    <property type="match status" value="1"/>
</dbReference>
<dbReference type="SUPFAM" id="SSF54593">
    <property type="entry name" value="Glyoxalase/Bleomycin resistance protein/Dihydroxybiphenyl dioxygenase"/>
    <property type="match status" value="1"/>
</dbReference>
<sequence length="133" mass="14723">MVQSIKTFLMFEGRAEEAMNFYVSLFGDAAITQLTRYGAGEPGPEGSIHQAHFTIKGQSFMCIDSPAKHGFTFTPSMSLFVDCDNAAEVDRLFAGLSEGGQVMMPLDAYPFSPRFAWVTDKFGVSWQLYLPQS</sequence>
<dbReference type="CDD" id="cd06588">
    <property type="entry name" value="PhnB_like"/>
    <property type="match status" value="1"/>
</dbReference>
<evidence type="ECO:0000259" key="1">
    <source>
        <dbReference type="Pfam" id="PF06983"/>
    </source>
</evidence>
<dbReference type="Gene3D" id="3.30.720.100">
    <property type="match status" value="1"/>
</dbReference>